<dbReference type="InterPro" id="IPR003829">
    <property type="entry name" value="Pirin_N_dom"/>
</dbReference>
<feature type="binding site" evidence="2">
    <location>
        <position position="60"/>
    </location>
    <ligand>
        <name>Fe cation</name>
        <dbReference type="ChEBI" id="CHEBI:24875"/>
    </ligand>
</feature>
<feature type="domain" description="Pirin C-terminal" evidence="5">
    <location>
        <begin position="174"/>
        <end position="281"/>
    </location>
</feature>
<gene>
    <name evidence="6" type="ORF">skT53_32960</name>
</gene>
<dbReference type="InterPro" id="IPR008778">
    <property type="entry name" value="Pirin_C_dom"/>
</dbReference>
<dbReference type="CDD" id="cd02909">
    <property type="entry name" value="cupin_pirin_N"/>
    <property type="match status" value="1"/>
</dbReference>
<keyword evidence="2" id="KW-0408">Iron</keyword>
<evidence type="ECO:0000259" key="4">
    <source>
        <dbReference type="Pfam" id="PF02678"/>
    </source>
</evidence>
<dbReference type="Pfam" id="PF02678">
    <property type="entry name" value="Pirin"/>
    <property type="match status" value="1"/>
</dbReference>
<sequence length="285" mass="31872">MNHKSFTQRGIDRVWDVVARPGGGPHIRVGQVLEPGHWKEFDPFLFMAEDWFQQGTFDFHPHRGIETVTFVIEGKLRHEDNHGGYGVLEPGDVQWMTAGRGIIHSEDPLPGETVHSLQLWVNLPRDQKMTEPRYQDLRSAEMPVRHEEGALVRVFSGSSADITANTLNHVPVTYVELVLQAGATVTQDIPGSYNGFIYVLEGSGYFGVHHTRGEESQVLWLGSVNGAEESEITIRAEKPLRAILAAGRPLGEPVVAYGPFVMNSEEEIRQAFHDYHAGKFGPERN</sequence>
<dbReference type="AlphaFoldDB" id="A0A7I8DK82"/>
<proteinExistence type="inferred from homology"/>
<dbReference type="EMBL" id="AP023366">
    <property type="protein sequence ID" value="BCJ88311.1"/>
    <property type="molecule type" value="Genomic_DNA"/>
</dbReference>
<feature type="binding site" evidence="2">
    <location>
        <position position="104"/>
    </location>
    <ligand>
        <name>Fe cation</name>
        <dbReference type="ChEBI" id="CHEBI:24875"/>
    </ligand>
</feature>
<evidence type="ECO:0000313" key="6">
    <source>
        <dbReference type="EMBL" id="BCJ88311.1"/>
    </source>
</evidence>
<accession>A0A7I8DK82</accession>
<evidence type="ECO:0000259" key="5">
    <source>
        <dbReference type="Pfam" id="PF05726"/>
    </source>
</evidence>
<protein>
    <recommendedName>
        <fullName evidence="8">Pirin family protein</fullName>
    </recommendedName>
</protein>
<organism evidence="6 7">
    <name type="scientific">Effusibacillus dendaii</name>
    <dbReference type="NCBI Taxonomy" id="2743772"/>
    <lineage>
        <taxon>Bacteria</taxon>
        <taxon>Bacillati</taxon>
        <taxon>Bacillota</taxon>
        <taxon>Bacilli</taxon>
        <taxon>Bacillales</taxon>
        <taxon>Alicyclobacillaceae</taxon>
        <taxon>Effusibacillus</taxon>
    </lineage>
</organism>
<dbReference type="InterPro" id="IPR011051">
    <property type="entry name" value="RmlC_Cupin_sf"/>
</dbReference>
<dbReference type="PANTHER" id="PTHR13903">
    <property type="entry name" value="PIRIN-RELATED"/>
    <property type="match status" value="1"/>
</dbReference>
<dbReference type="KEGG" id="eff:skT53_32960"/>
<name>A0A7I8DK82_9BACL</name>
<keyword evidence="2" id="KW-0479">Metal-binding</keyword>
<dbReference type="CDD" id="cd02247">
    <property type="entry name" value="cupin_pirin_C"/>
    <property type="match status" value="1"/>
</dbReference>
<comment type="cofactor">
    <cofactor evidence="2">
        <name>Fe cation</name>
        <dbReference type="ChEBI" id="CHEBI:24875"/>
    </cofactor>
    <text evidence="2">Binds 1 Fe cation per subunit.</text>
</comment>
<evidence type="ECO:0000256" key="2">
    <source>
        <dbReference type="PIRSR" id="PIRSR006232-1"/>
    </source>
</evidence>
<dbReference type="SUPFAM" id="SSF51182">
    <property type="entry name" value="RmlC-like cupins"/>
    <property type="match status" value="1"/>
</dbReference>
<feature type="domain" description="Pirin N-terminal" evidence="4">
    <location>
        <begin position="49"/>
        <end position="121"/>
    </location>
</feature>
<dbReference type="PIRSF" id="PIRSF006232">
    <property type="entry name" value="Pirin"/>
    <property type="match status" value="1"/>
</dbReference>
<evidence type="ECO:0000256" key="3">
    <source>
        <dbReference type="RuleBase" id="RU003457"/>
    </source>
</evidence>
<feature type="binding site" evidence="2">
    <location>
        <position position="62"/>
    </location>
    <ligand>
        <name>Fe cation</name>
        <dbReference type="ChEBI" id="CHEBI:24875"/>
    </ligand>
</feature>
<dbReference type="PANTHER" id="PTHR13903:SF8">
    <property type="entry name" value="PIRIN"/>
    <property type="match status" value="1"/>
</dbReference>
<comment type="similarity">
    <text evidence="1 3">Belongs to the pirin family.</text>
</comment>
<dbReference type="Gene3D" id="2.60.120.10">
    <property type="entry name" value="Jelly Rolls"/>
    <property type="match status" value="2"/>
</dbReference>
<dbReference type="GO" id="GO:0046872">
    <property type="term" value="F:metal ion binding"/>
    <property type="evidence" value="ECO:0007669"/>
    <property type="project" value="UniProtKB-KW"/>
</dbReference>
<dbReference type="Proteomes" id="UP000593802">
    <property type="component" value="Chromosome"/>
</dbReference>
<evidence type="ECO:0008006" key="8">
    <source>
        <dbReference type="Google" id="ProtNLM"/>
    </source>
</evidence>
<feature type="binding site" evidence="2">
    <location>
        <position position="106"/>
    </location>
    <ligand>
        <name>Fe cation</name>
        <dbReference type="ChEBI" id="CHEBI:24875"/>
    </ligand>
</feature>
<dbReference type="InterPro" id="IPR014710">
    <property type="entry name" value="RmlC-like_jellyroll"/>
</dbReference>
<evidence type="ECO:0000256" key="1">
    <source>
        <dbReference type="ARBA" id="ARBA00008416"/>
    </source>
</evidence>
<evidence type="ECO:0000313" key="7">
    <source>
        <dbReference type="Proteomes" id="UP000593802"/>
    </source>
</evidence>
<dbReference type="RefSeq" id="WP_200758939.1">
    <property type="nucleotide sequence ID" value="NZ_AP023366.1"/>
</dbReference>
<dbReference type="Pfam" id="PF05726">
    <property type="entry name" value="Pirin_C"/>
    <property type="match status" value="1"/>
</dbReference>
<dbReference type="InterPro" id="IPR012093">
    <property type="entry name" value="Pirin"/>
</dbReference>
<reference evidence="6 7" key="1">
    <citation type="submission" date="2020-08" db="EMBL/GenBank/DDBJ databases">
        <title>Complete Genome Sequence of Effusibacillus dendaii Strain skT53, Isolated from Farmland soil.</title>
        <authorList>
            <person name="Konishi T."/>
            <person name="Kawasaki H."/>
        </authorList>
    </citation>
    <scope>NUCLEOTIDE SEQUENCE [LARGE SCALE GENOMIC DNA]</scope>
    <source>
        <strain evidence="7">skT53</strain>
    </source>
</reference>
<keyword evidence="7" id="KW-1185">Reference proteome</keyword>